<evidence type="ECO:0000256" key="2">
    <source>
        <dbReference type="ARBA" id="ARBA00010708"/>
    </source>
</evidence>
<keyword evidence="6 11" id="KW-0067">ATP-binding</keyword>
<dbReference type="InterPro" id="IPR013759">
    <property type="entry name" value="Topo_IIA_B_C"/>
</dbReference>
<dbReference type="InterPro" id="IPR018522">
    <property type="entry name" value="TopoIIA_CS"/>
</dbReference>
<comment type="subunit">
    <text evidence="11">Heterotetramer, composed of two GyrA and two GyrB chains. In the heterotetramer, GyrA contains the active site tyrosine that forms a transient covalent intermediate with DNA, while GyrB binds cofactors and catalyzes ATP hydrolysis.</text>
</comment>
<dbReference type="CDD" id="cd00822">
    <property type="entry name" value="TopoII_Trans_DNA_gyrase"/>
    <property type="match status" value="1"/>
</dbReference>
<dbReference type="EC" id="5.6.2.2" evidence="11"/>
<dbReference type="PRINTS" id="PR00418">
    <property type="entry name" value="TPI2FAMILY"/>
</dbReference>
<dbReference type="InterPro" id="IPR013760">
    <property type="entry name" value="Topo_IIA-like_dom_sf"/>
</dbReference>
<evidence type="ECO:0000259" key="12">
    <source>
        <dbReference type="PROSITE" id="PS50880"/>
    </source>
</evidence>
<dbReference type="Pfam" id="PF21249">
    <property type="entry name" value="GyrB_hook"/>
    <property type="match status" value="1"/>
</dbReference>
<dbReference type="SUPFAM" id="SSF54211">
    <property type="entry name" value="Ribosomal protein S5 domain 2-like"/>
    <property type="match status" value="1"/>
</dbReference>
<comment type="miscellaneous">
    <text evidence="11">Few gyrases are as efficient as E.coli at forming negative supercoils. Not all organisms have 2 type II topoisomerases; in organisms with a single type II topoisomerase this enzyme also has to decatenate newly replicated chromosomes.</text>
</comment>
<dbReference type="InterPro" id="IPR003594">
    <property type="entry name" value="HATPase_dom"/>
</dbReference>
<reference evidence="14" key="1">
    <citation type="journal article" date="2022" name="Microorganisms">
        <title>Beyond the ABCs#Discovery of Three New Plasmid Types in Rhodobacterales (RepQ, RepY, RepW).</title>
        <authorList>
            <person name="Freese H.M."/>
            <person name="Ringel V."/>
            <person name="Overmann J."/>
            <person name="Petersen J."/>
        </authorList>
    </citation>
    <scope>NUCLEOTIDE SEQUENCE [LARGE SCALE GENOMIC DNA]</scope>
    <source>
        <strain evidence="14">DSM 109990</strain>
    </source>
</reference>
<comment type="subcellular location">
    <subcellularLocation>
        <location evidence="11">Cytoplasm</location>
    </subcellularLocation>
</comment>
<organism evidence="13 14">
    <name type="scientific">Sulfitobacter dubius</name>
    <dbReference type="NCBI Taxonomy" id="218673"/>
    <lineage>
        <taxon>Bacteria</taxon>
        <taxon>Pseudomonadati</taxon>
        <taxon>Pseudomonadota</taxon>
        <taxon>Alphaproteobacteria</taxon>
        <taxon>Rhodobacterales</taxon>
        <taxon>Roseobacteraceae</taxon>
        <taxon>Sulfitobacter</taxon>
    </lineage>
</organism>
<dbReference type="NCBIfam" id="TIGR01059">
    <property type="entry name" value="gyrB"/>
    <property type="match status" value="1"/>
</dbReference>
<evidence type="ECO:0000256" key="11">
    <source>
        <dbReference type="HAMAP-Rule" id="MF_01898"/>
    </source>
</evidence>
<dbReference type="InterPro" id="IPR020568">
    <property type="entry name" value="Ribosomal_Su5_D2-typ_SF"/>
</dbReference>
<dbReference type="NCBIfam" id="NF004189">
    <property type="entry name" value="PRK05644.1"/>
    <property type="match status" value="1"/>
</dbReference>
<evidence type="ECO:0000313" key="14">
    <source>
        <dbReference type="Proteomes" id="UP000831019"/>
    </source>
</evidence>
<keyword evidence="10 11" id="KW-0413">Isomerase</keyword>
<dbReference type="CDD" id="cd16928">
    <property type="entry name" value="HATPase_GyrB-like"/>
    <property type="match status" value="1"/>
</dbReference>
<comment type="function">
    <text evidence="11">A type II topoisomerase that negatively supercoils closed circular double-stranded (ds) DNA in an ATP-dependent manner to modulate DNA topology and maintain chromosomes in an underwound state. Negative supercoiling favors strand separation, and DNA replication, transcription, recombination and repair, all of which involve strand separation. Also able to catalyze the interconversion of other topological isomers of dsDNA rings, including catenanes and knotted rings. Type II topoisomerases break and join 2 DNA strands simultaneously in an ATP-dependent manner.</text>
</comment>
<evidence type="ECO:0000256" key="1">
    <source>
        <dbReference type="ARBA" id="ARBA00000185"/>
    </source>
</evidence>
<dbReference type="InterPro" id="IPR036890">
    <property type="entry name" value="HATPase_C_sf"/>
</dbReference>
<dbReference type="PRINTS" id="PR01159">
    <property type="entry name" value="DNAGYRASEB"/>
</dbReference>
<dbReference type="SMART" id="SM00387">
    <property type="entry name" value="HATPase_c"/>
    <property type="match status" value="1"/>
</dbReference>
<evidence type="ECO:0000256" key="7">
    <source>
        <dbReference type="ARBA" id="ARBA00022842"/>
    </source>
</evidence>
<gene>
    <name evidence="11 13" type="primary">gyrB</name>
    <name evidence="13" type="ORF">DSM109990_00005</name>
</gene>
<dbReference type="Gene3D" id="3.40.50.670">
    <property type="match status" value="2"/>
</dbReference>
<evidence type="ECO:0000256" key="5">
    <source>
        <dbReference type="ARBA" id="ARBA00022741"/>
    </source>
</evidence>
<evidence type="ECO:0000256" key="9">
    <source>
        <dbReference type="ARBA" id="ARBA00023125"/>
    </source>
</evidence>
<dbReference type="Proteomes" id="UP000831019">
    <property type="component" value="Chromosome"/>
</dbReference>
<dbReference type="InterPro" id="IPR014721">
    <property type="entry name" value="Ribsml_uS5_D2-typ_fold_subgr"/>
</dbReference>
<keyword evidence="3 11" id="KW-0963">Cytoplasm</keyword>
<dbReference type="InterPro" id="IPR006171">
    <property type="entry name" value="TOPRIM_dom"/>
</dbReference>
<dbReference type="GO" id="GO:0003918">
    <property type="term" value="F:DNA topoisomerase type II (double strand cut, ATP-hydrolyzing) activity"/>
    <property type="evidence" value="ECO:0007669"/>
    <property type="project" value="UniProtKB-EC"/>
</dbReference>
<keyword evidence="14" id="KW-1185">Reference proteome</keyword>
<evidence type="ECO:0000256" key="10">
    <source>
        <dbReference type="ARBA" id="ARBA00023235"/>
    </source>
</evidence>
<feature type="site" description="Interaction with DNA" evidence="11">
    <location>
        <position position="476"/>
    </location>
</feature>
<dbReference type="PANTHER" id="PTHR45866">
    <property type="entry name" value="DNA GYRASE/TOPOISOMERASE SUBUNIT B"/>
    <property type="match status" value="1"/>
</dbReference>
<keyword evidence="9" id="KW-0238">DNA-binding</keyword>
<keyword evidence="4 11" id="KW-0479">Metal-binding</keyword>
<feature type="domain" description="Toprim" evidence="12">
    <location>
        <begin position="442"/>
        <end position="557"/>
    </location>
</feature>
<keyword evidence="8 11" id="KW-0799">Topoisomerase</keyword>
<dbReference type="PROSITE" id="PS00177">
    <property type="entry name" value="TOPOISOMERASE_II"/>
    <property type="match status" value="1"/>
</dbReference>
<dbReference type="Pfam" id="PF02518">
    <property type="entry name" value="HATPase_c"/>
    <property type="match status" value="1"/>
</dbReference>
<keyword evidence="7 11" id="KW-0460">Magnesium</keyword>
<dbReference type="SUPFAM" id="SSF55874">
    <property type="entry name" value="ATPase domain of HSP90 chaperone/DNA topoisomerase II/histidine kinase"/>
    <property type="match status" value="1"/>
</dbReference>
<feature type="binding site" evidence="11">
    <location>
        <position position="522"/>
    </location>
    <ligand>
        <name>Mg(2+)</name>
        <dbReference type="ChEBI" id="CHEBI:18420"/>
        <label>2</label>
    </ligand>
</feature>
<proteinExistence type="inferred from homology"/>
<feature type="binding site" evidence="11">
    <location>
        <position position="522"/>
    </location>
    <ligand>
        <name>Mg(2+)</name>
        <dbReference type="ChEBI" id="CHEBI:18420"/>
        <label>1</label>
        <note>catalytic</note>
    </ligand>
</feature>
<dbReference type="InterPro" id="IPR000565">
    <property type="entry name" value="Topo_IIA_B"/>
</dbReference>
<dbReference type="NCBIfam" id="NF011501">
    <property type="entry name" value="PRK14939.1"/>
    <property type="match status" value="1"/>
</dbReference>
<dbReference type="Pfam" id="PF00204">
    <property type="entry name" value="DNA_gyraseB"/>
    <property type="match status" value="1"/>
</dbReference>
<comment type="similarity">
    <text evidence="2 11">Belongs to the type II topoisomerase GyrB family.</text>
</comment>
<comment type="cofactor">
    <cofactor evidence="11">
        <name>Mg(2+)</name>
        <dbReference type="ChEBI" id="CHEBI:18420"/>
    </cofactor>
    <cofactor evidence="11">
        <name>Mn(2+)</name>
        <dbReference type="ChEBI" id="CHEBI:29035"/>
    </cofactor>
    <cofactor evidence="11">
        <name>Ca(2+)</name>
        <dbReference type="ChEBI" id="CHEBI:29108"/>
    </cofactor>
    <text evidence="11">Binds two Mg(2+) per subunit. The magnesium ions form salt bridges with both the protein and the DNA. Can also accept other divalent metal cations, such as Mn(2+) or Ca(2+).</text>
</comment>
<evidence type="ECO:0000256" key="4">
    <source>
        <dbReference type="ARBA" id="ARBA00022723"/>
    </source>
</evidence>
<evidence type="ECO:0000256" key="8">
    <source>
        <dbReference type="ARBA" id="ARBA00023029"/>
    </source>
</evidence>
<sequence length="821" mass="91656">MLVENTINRANEKGYFRMSDTAQTPQEYGADSIKVLKGLEAVRKRPGMYIGDTDDGSGLHHMVYEVVDNGIDEALAGHADAVTVTIHADESVSVSDNGRGIPVGIHEEEGVSAAEVIMTQLHAGGKFDSNSYKVSGGLHGVGVSVVNALSDWLELRIWREGKEHIARFEGGFTTKHLEVLGDTDRTGTEVRFMASTDTFSNREYSFETLEKRLRELAFLNSGVRIILTDERPVEPLRTELYYDGGVKEFVKYLDRHKTSVMPEPIFITGERDDIGIEVAMWWNDSYHENVLPFTNNIPQRDGGTHMAGFRGALTRTINGYAQSSGIAKREKINFTGDDAREGLTCVLSVKVPDPKFSSQTKDKLVSSEVRPAVEGLVNEKLAEWFEENPNEAKQIVGKIVEAAQAREAARKARELTRRKSAMDVNFLAGKLKDCSEKDPSKTEVFLVEGDSAGGSAQTGRDRQTQAILPLKGKILNVERARFDRMLGSQEIGNLVMALGTGIGRDEFNLSKLRYHKIVIMTDADVDGAHIRTLLLTFFYRQMPELIENGHLYIAQPPLYKVSRGKSEVYLKDQAAMEDYLIQQGVDGAMLRQGNGEEISGQDLTRVVDMARQLRRVLEAFPTHYPRHILEQAAIAGAFVDGAVDSDLQGVADKVADRLNLIALEYERGWQGRITQDHGIRLARILRGVEEVRTLDGRMMRSGEAKKSGSFTKHLQEVYDQPAKLIRKDRSQMIYGPMDLLDAILAEGEKGLSLQRYKGLGEMNPDQLWETTLDPDARTLLQVRVEDMAEADDLFTKLMGDVVEPRREFIQQNALSVENLDF</sequence>
<keyword evidence="5 11" id="KW-0547">Nucleotide-binding</keyword>
<dbReference type="Gene3D" id="3.30.230.10">
    <property type="match status" value="1"/>
</dbReference>
<dbReference type="PANTHER" id="PTHR45866:SF1">
    <property type="entry name" value="DNA GYRASE SUBUNIT B, MITOCHONDRIAL"/>
    <property type="match status" value="1"/>
</dbReference>
<feature type="binding site" evidence="11">
    <location>
        <position position="448"/>
    </location>
    <ligand>
        <name>Mg(2+)</name>
        <dbReference type="ChEBI" id="CHEBI:18420"/>
        <label>1</label>
        <note>catalytic</note>
    </ligand>
</feature>
<dbReference type="InterPro" id="IPR049353">
    <property type="entry name" value="GyrB_hook"/>
</dbReference>
<protein>
    <recommendedName>
        <fullName evidence="11">DNA gyrase subunit B</fullName>
        <ecNumber evidence="11">5.6.2.2</ecNumber>
    </recommendedName>
</protein>
<accession>A0ABY3ZEZ0</accession>
<name>A0ABY3ZEZ0_9RHOB</name>
<evidence type="ECO:0000256" key="6">
    <source>
        <dbReference type="ARBA" id="ARBA00022840"/>
    </source>
</evidence>
<comment type="catalytic activity">
    <reaction evidence="1 11">
        <text>ATP-dependent breakage, passage and rejoining of double-stranded DNA.</text>
        <dbReference type="EC" id="5.6.2.2"/>
    </reaction>
</comment>
<dbReference type="InterPro" id="IPR013506">
    <property type="entry name" value="Topo_IIA_bsu_dom2"/>
</dbReference>
<dbReference type="PROSITE" id="PS50880">
    <property type="entry name" value="TOPRIM"/>
    <property type="match status" value="1"/>
</dbReference>
<dbReference type="InterPro" id="IPR002288">
    <property type="entry name" value="DNA_gyrase_B_C"/>
</dbReference>
<feature type="site" description="Interaction with DNA" evidence="11">
    <location>
        <position position="473"/>
    </location>
</feature>
<dbReference type="HAMAP" id="MF_01898">
    <property type="entry name" value="GyrB"/>
    <property type="match status" value="1"/>
</dbReference>
<dbReference type="InterPro" id="IPR011557">
    <property type="entry name" value="GyrB"/>
</dbReference>
<evidence type="ECO:0000256" key="3">
    <source>
        <dbReference type="ARBA" id="ARBA00022490"/>
    </source>
</evidence>
<dbReference type="SUPFAM" id="SSF56719">
    <property type="entry name" value="Type II DNA topoisomerase"/>
    <property type="match status" value="1"/>
</dbReference>
<dbReference type="Gene3D" id="3.30.565.10">
    <property type="entry name" value="Histidine kinase-like ATPase, C-terminal domain"/>
    <property type="match status" value="1"/>
</dbReference>
<dbReference type="Pfam" id="PF00986">
    <property type="entry name" value="DNA_gyraseB_C"/>
    <property type="match status" value="1"/>
</dbReference>
<dbReference type="InterPro" id="IPR001241">
    <property type="entry name" value="Topo_IIA"/>
</dbReference>
<dbReference type="Pfam" id="PF01751">
    <property type="entry name" value="Toprim"/>
    <property type="match status" value="1"/>
</dbReference>
<dbReference type="SMART" id="SM00433">
    <property type="entry name" value="TOP2c"/>
    <property type="match status" value="1"/>
</dbReference>
<evidence type="ECO:0000313" key="13">
    <source>
        <dbReference type="EMBL" id="UOA13232.1"/>
    </source>
</evidence>
<dbReference type="CDD" id="cd03366">
    <property type="entry name" value="TOPRIM_TopoIIA_GyrB"/>
    <property type="match status" value="1"/>
</dbReference>
<feature type="binding site" evidence="11">
    <location>
        <position position="524"/>
    </location>
    <ligand>
        <name>Mg(2+)</name>
        <dbReference type="ChEBI" id="CHEBI:18420"/>
        <label>2</label>
    </ligand>
</feature>
<dbReference type="InterPro" id="IPR034160">
    <property type="entry name" value="TOPRIM_GyrB"/>
</dbReference>
<dbReference type="EMBL" id="CP085144">
    <property type="protein sequence ID" value="UOA13232.1"/>
    <property type="molecule type" value="Genomic_DNA"/>
</dbReference>